<evidence type="ECO:0000313" key="2">
    <source>
        <dbReference type="Proteomes" id="UP000784294"/>
    </source>
</evidence>
<gene>
    <name evidence="1" type="ORF">PXEA_LOCUS20365</name>
</gene>
<comment type="caution">
    <text evidence="1">The sequence shown here is derived from an EMBL/GenBank/DDBJ whole genome shotgun (WGS) entry which is preliminary data.</text>
</comment>
<organism evidence="1 2">
    <name type="scientific">Protopolystoma xenopodis</name>
    <dbReference type="NCBI Taxonomy" id="117903"/>
    <lineage>
        <taxon>Eukaryota</taxon>
        <taxon>Metazoa</taxon>
        <taxon>Spiralia</taxon>
        <taxon>Lophotrochozoa</taxon>
        <taxon>Platyhelminthes</taxon>
        <taxon>Monogenea</taxon>
        <taxon>Polyopisthocotylea</taxon>
        <taxon>Polystomatidea</taxon>
        <taxon>Polystomatidae</taxon>
        <taxon>Protopolystoma</taxon>
    </lineage>
</organism>
<accession>A0A3S5A3S7</accession>
<dbReference type="AlphaFoldDB" id="A0A3S5A3S7"/>
<dbReference type="EMBL" id="CAAALY010083715">
    <property type="protein sequence ID" value="VEL26925.1"/>
    <property type="molecule type" value="Genomic_DNA"/>
</dbReference>
<evidence type="ECO:0000313" key="1">
    <source>
        <dbReference type="EMBL" id="VEL26925.1"/>
    </source>
</evidence>
<sequence length="125" mass="14097">MSISRPPHAPACFSRLFRQIYCKYPQCQNHFPVPLSSLNISLVQIHTLFSGPLIKRLLNVLEPAVNSVLPDENTLRSAWPSLLHSPDHRIVRQFNCPSLIAECSLGRISHCCTDNQTDAHRKDGL</sequence>
<proteinExistence type="predicted"/>
<name>A0A3S5A3S7_9PLAT</name>
<reference evidence="1" key="1">
    <citation type="submission" date="2018-11" db="EMBL/GenBank/DDBJ databases">
        <authorList>
            <consortium name="Pathogen Informatics"/>
        </authorList>
    </citation>
    <scope>NUCLEOTIDE SEQUENCE</scope>
</reference>
<protein>
    <submittedName>
        <fullName evidence="1">Uncharacterized protein</fullName>
    </submittedName>
</protein>
<dbReference type="Proteomes" id="UP000784294">
    <property type="component" value="Unassembled WGS sequence"/>
</dbReference>
<keyword evidence="2" id="KW-1185">Reference proteome</keyword>